<dbReference type="EMBL" id="LJVE01000014">
    <property type="protein sequence ID" value="KPL15461.1"/>
    <property type="molecule type" value="Genomic_DNA"/>
</dbReference>
<proteinExistence type="predicted"/>
<organism evidence="1 2">
    <name type="scientific">candidate division WOR_3 bacterium SM1_77</name>
    <dbReference type="NCBI Taxonomy" id="1703778"/>
    <lineage>
        <taxon>Bacteria</taxon>
        <taxon>Bacteria division WOR-3</taxon>
    </lineage>
</organism>
<sequence length="82" mass="9194">MSTQTKSKHNRLIHRPTGRIFQWNEGLAKRSDMEKYVPEAPKKVAAKVVHESLDEEVQNVATEPDASDMAAAVFGKKKTSKD</sequence>
<dbReference type="Proteomes" id="UP000050975">
    <property type="component" value="Unassembled WGS sequence"/>
</dbReference>
<evidence type="ECO:0000313" key="2">
    <source>
        <dbReference type="Proteomes" id="UP000050975"/>
    </source>
</evidence>
<evidence type="ECO:0000313" key="1">
    <source>
        <dbReference type="EMBL" id="KPL15461.1"/>
    </source>
</evidence>
<gene>
    <name evidence="1" type="ORF">AMJ74_01495</name>
</gene>
<protein>
    <submittedName>
        <fullName evidence="1">Uncharacterized protein</fullName>
    </submittedName>
</protein>
<accession>A0A0S8K3G8</accession>
<name>A0A0S8K3G8_UNCW3</name>
<dbReference type="AlphaFoldDB" id="A0A0S8K3G8"/>
<reference evidence="1 2" key="1">
    <citation type="journal article" date="2015" name="Microbiome">
        <title>Genomic resolution of linkages in carbon, nitrogen, and sulfur cycling among widespread estuary sediment bacteria.</title>
        <authorList>
            <person name="Baker B.J."/>
            <person name="Lazar C.S."/>
            <person name="Teske A.P."/>
            <person name="Dick G.J."/>
        </authorList>
    </citation>
    <scope>NUCLEOTIDE SEQUENCE [LARGE SCALE GENOMIC DNA]</scope>
    <source>
        <strain evidence="1">SM1_77</strain>
    </source>
</reference>
<comment type="caution">
    <text evidence="1">The sequence shown here is derived from an EMBL/GenBank/DDBJ whole genome shotgun (WGS) entry which is preliminary data.</text>
</comment>